<evidence type="ECO:0000313" key="8">
    <source>
        <dbReference type="Proteomes" id="UP000237144"/>
    </source>
</evidence>
<dbReference type="PANTHER" id="PTHR45962:SF1">
    <property type="entry name" value="N-FATTY-ACYL-AMINO ACID SYNTHASE_HYDROLASE PM20D1"/>
    <property type="match status" value="1"/>
</dbReference>
<dbReference type="EMBL" id="PJQD01000005">
    <property type="protein sequence ID" value="POY76301.1"/>
    <property type="molecule type" value="Genomic_DNA"/>
</dbReference>
<evidence type="ECO:0000256" key="4">
    <source>
        <dbReference type="ARBA" id="ARBA00022801"/>
    </source>
</evidence>
<dbReference type="OrthoDB" id="3064516at2759"/>
<dbReference type="GO" id="GO:0004180">
    <property type="term" value="F:carboxypeptidase activity"/>
    <property type="evidence" value="ECO:0007669"/>
    <property type="project" value="TreeGrafter"/>
</dbReference>
<dbReference type="STRING" id="741276.A0A2S5BHQ5"/>
<dbReference type="Pfam" id="PF07687">
    <property type="entry name" value="M20_dimer"/>
    <property type="match status" value="1"/>
</dbReference>
<sequence length="636" mass="69873">MYRGQPSSFRRSGFLGTFFLQTRSWPRTRCERRREGSDTRPSLARHTIRLGAHCYPSYRLSSMTSKQTPPAIRKASRPATRKWTVLAFAAPLVYAFCSSERVLGLLPQPVQSLVQDVTSSLDFSSLGVEIPRCPAQPDARNVGPDWMPAEDPAYKARAIDRLSGAIQIPTETFDDYGTPFTDARFDKFAAFHVYLETAFPRVFRVLRVEKPQKYGLLITYAGTRGRAALGAAALKPVVLMAHQDVVPVDPDSIGDWEQPPFSGKVDAAGWLWGRGAIDCKNTLIGILAAFEQLLEEGFVPERDIVLSSSFDEEIGGTRGAIYIARTLEERYGRDGVALIVDEGFGGIVDVFGRRFAMFAVAEKGAVSLRLEVNSPGGHSSVPPKHTSIGILAKMISALEDHADRPALRLGSPKVGELQCYAEHGEMGALFKRSIQTPILWPSVAKKLAKLDKLSEASLHTTQAVDLIHGGVKLNALPESASASINYRIEYTSSVSATIEHASAIVEPIAKRFGLVFDKLGSHSHVTQSVARLSIVDHSAYEPAPITKTEGPTWDLIAGTAKHIWPGAIAGPTGMMANTDTKHSWNLTSNIYRFVPATIHQVKGFHTINEAVHVDAHLSSIRFFYKLIRNTEGWPMW</sequence>
<evidence type="ECO:0000259" key="6">
    <source>
        <dbReference type="Pfam" id="PF07687"/>
    </source>
</evidence>
<dbReference type="CDD" id="cd05674">
    <property type="entry name" value="M20_yscS"/>
    <property type="match status" value="1"/>
</dbReference>
<gene>
    <name evidence="7" type="ORF">BMF94_0496</name>
</gene>
<evidence type="ECO:0000256" key="2">
    <source>
        <dbReference type="ARBA" id="ARBA00022670"/>
    </source>
</evidence>
<evidence type="ECO:0000313" key="7">
    <source>
        <dbReference type="EMBL" id="POY76301.1"/>
    </source>
</evidence>
<keyword evidence="4" id="KW-0378">Hydrolase</keyword>
<organism evidence="7 8">
    <name type="scientific">Rhodotorula taiwanensis</name>
    <dbReference type="NCBI Taxonomy" id="741276"/>
    <lineage>
        <taxon>Eukaryota</taxon>
        <taxon>Fungi</taxon>
        <taxon>Dikarya</taxon>
        <taxon>Basidiomycota</taxon>
        <taxon>Pucciniomycotina</taxon>
        <taxon>Microbotryomycetes</taxon>
        <taxon>Sporidiobolales</taxon>
        <taxon>Sporidiobolaceae</taxon>
        <taxon>Rhodotorula</taxon>
    </lineage>
</organism>
<keyword evidence="8" id="KW-1185">Reference proteome</keyword>
<dbReference type="AlphaFoldDB" id="A0A2S5BHQ5"/>
<dbReference type="Pfam" id="PF01546">
    <property type="entry name" value="Peptidase_M20"/>
    <property type="match status" value="1"/>
</dbReference>
<protein>
    <recommendedName>
        <fullName evidence="6">Peptidase M20 dimerisation domain-containing protein</fullName>
    </recommendedName>
</protein>
<dbReference type="InterPro" id="IPR047177">
    <property type="entry name" value="Pept_M20A"/>
</dbReference>
<dbReference type="InterPro" id="IPR011650">
    <property type="entry name" value="Peptidase_M20_dimer"/>
</dbReference>
<proteinExistence type="inferred from homology"/>
<dbReference type="SUPFAM" id="SSF55031">
    <property type="entry name" value="Bacterial exopeptidase dimerisation domain"/>
    <property type="match status" value="1"/>
</dbReference>
<comment type="caution">
    <text evidence="7">The sequence shown here is derived from an EMBL/GenBank/DDBJ whole genome shotgun (WGS) entry which is preliminary data.</text>
</comment>
<evidence type="ECO:0000256" key="1">
    <source>
        <dbReference type="ARBA" id="ARBA00006247"/>
    </source>
</evidence>
<dbReference type="SUPFAM" id="SSF53187">
    <property type="entry name" value="Zn-dependent exopeptidases"/>
    <property type="match status" value="1"/>
</dbReference>
<dbReference type="Proteomes" id="UP000237144">
    <property type="component" value="Unassembled WGS sequence"/>
</dbReference>
<keyword evidence="3" id="KW-0479">Metal-binding</keyword>
<dbReference type="GO" id="GO:0051603">
    <property type="term" value="P:proteolysis involved in protein catabolic process"/>
    <property type="evidence" value="ECO:0007669"/>
    <property type="project" value="TreeGrafter"/>
</dbReference>
<dbReference type="Gene3D" id="3.40.630.10">
    <property type="entry name" value="Zn peptidases"/>
    <property type="match status" value="1"/>
</dbReference>
<comment type="similarity">
    <text evidence="1">Belongs to the peptidase M20A family.</text>
</comment>
<name>A0A2S5BHQ5_9BASI</name>
<evidence type="ECO:0000256" key="5">
    <source>
        <dbReference type="ARBA" id="ARBA00022833"/>
    </source>
</evidence>
<keyword evidence="5" id="KW-0862">Zinc</keyword>
<dbReference type="GO" id="GO:0046872">
    <property type="term" value="F:metal ion binding"/>
    <property type="evidence" value="ECO:0007669"/>
    <property type="project" value="UniProtKB-KW"/>
</dbReference>
<feature type="domain" description="Peptidase M20 dimerisation" evidence="6">
    <location>
        <begin position="360"/>
        <end position="510"/>
    </location>
</feature>
<accession>A0A2S5BHQ5</accession>
<dbReference type="PANTHER" id="PTHR45962">
    <property type="entry name" value="N-FATTY-ACYL-AMINO ACID SYNTHASE/HYDROLASE PM20D1"/>
    <property type="match status" value="1"/>
</dbReference>
<dbReference type="GO" id="GO:0000328">
    <property type="term" value="C:fungal-type vacuole lumen"/>
    <property type="evidence" value="ECO:0007669"/>
    <property type="project" value="TreeGrafter"/>
</dbReference>
<dbReference type="Gene3D" id="1.10.150.900">
    <property type="match status" value="1"/>
</dbReference>
<keyword evidence="2" id="KW-0645">Protease</keyword>
<dbReference type="InterPro" id="IPR002933">
    <property type="entry name" value="Peptidase_M20"/>
</dbReference>
<reference evidence="7 8" key="1">
    <citation type="journal article" date="2018" name="Front. Microbiol.">
        <title>Prospects for Fungal Bioremediation of Acidic Radioactive Waste Sites: Characterization and Genome Sequence of Rhodotorula taiwanensis MD1149.</title>
        <authorList>
            <person name="Tkavc R."/>
            <person name="Matrosova V.Y."/>
            <person name="Grichenko O.E."/>
            <person name="Gostincar C."/>
            <person name="Volpe R.P."/>
            <person name="Klimenkova P."/>
            <person name="Gaidamakova E.K."/>
            <person name="Zhou C.E."/>
            <person name="Stewart B.J."/>
            <person name="Lyman M.G."/>
            <person name="Malfatti S.A."/>
            <person name="Rubinfeld B."/>
            <person name="Courtot M."/>
            <person name="Singh J."/>
            <person name="Dalgard C.L."/>
            <person name="Hamilton T."/>
            <person name="Frey K.G."/>
            <person name="Gunde-Cimerman N."/>
            <person name="Dugan L."/>
            <person name="Daly M.J."/>
        </authorList>
    </citation>
    <scope>NUCLEOTIDE SEQUENCE [LARGE SCALE GENOMIC DNA]</scope>
    <source>
        <strain evidence="7 8">MD1149</strain>
    </source>
</reference>
<evidence type="ECO:0000256" key="3">
    <source>
        <dbReference type="ARBA" id="ARBA00022723"/>
    </source>
</evidence>
<dbReference type="Gene3D" id="3.30.70.360">
    <property type="match status" value="1"/>
</dbReference>
<dbReference type="InterPro" id="IPR036264">
    <property type="entry name" value="Bact_exopeptidase_dim_dom"/>
</dbReference>